<dbReference type="GO" id="GO:0003677">
    <property type="term" value="F:DNA binding"/>
    <property type="evidence" value="ECO:0007669"/>
    <property type="project" value="UniProtKB-KW"/>
</dbReference>
<dbReference type="Gene3D" id="1.10.4040.10">
    <property type="entry name" value="Penicillinase repressor domain"/>
    <property type="match status" value="1"/>
</dbReference>
<dbReference type="SUPFAM" id="SSF46785">
    <property type="entry name" value="Winged helix' DNA-binding domain"/>
    <property type="match status" value="1"/>
</dbReference>
<evidence type="ECO:0000313" key="6">
    <source>
        <dbReference type="Proteomes" id="UP000014140"/>
    </source>
</evidence>
<evidence type="ECO:0000256" key="4">
    <source>
        <dbReference type="ARBA" id="ARBA00023163"/>
    </source>
</evidence>
<accession>S0GTJ7</accession>
<keyword evidence="6" id="KW-1185">Reference proteome</keyword>
<evidence type="ECO:0000256" key="2">
    <source>
        <dbReference type="ARBA" id="ARBA00023015"/>
    </source>
</evidence>
<evidence type="ECO:0000313" key="5">
    <source>
        <dbReference type="EMBL" id="EOS18940.1"/>
    </source>
</evidence>
<comment type="similarity">
    <text evidence="1">Belongs to the BlaI transcriptional regulatory family.</text>
</comment>
<dbReference type="PATRIC" id="fig|1235789.3.peg.1107"/>
<dbReference type="HOGENOM" id="CLU_119090_4_0_10"/>
<dbReference type="InterPro" id="IPR005650">
    <property type="entry name" value="BlaI_family"/>
</dbReference>
<dbReference type="EMBL" id="ASSQ01000005">
    <property type="protein sequence ID" value="EOS18940.1"/>
    <property type="molecule type" value="Genomic_DNA"/>
</dbReference>
<comment type="caution">
    <text evidence="5">The sequence shown here is derived from an EMBL/GenBank/DDBJ whole genome shotgun (WGS) entry which is preliminary data.</text>
</comment>
<keyword evidence="3" id="KW-0238">DNA-binding</keyword>
<reference evidence="5 6" key="1">
    <citation type="submission" date="2013-04" db="EMBL/GenBank/DDBJ databases">
        <title>The Genome Sequence of Parabacteroides goldsteinii dnLKV18.</title>
        <authorList>
            <consortium name="The Broad Institute Genomics Platform"/>
            <consortium name="The Broad Institute Genome Sequencing Center for Infectious Disease"/>
            <person name="Earl A."/>
            <person name="Xavier R."/>
            <person name="Kuhn K."/>
            <person name="Stappenbeck T."/>
            <person name="Walker B."/>
            <person name="Young S."/>
            <person name="Zeng Q."/>
            <person name="Gargeya S."/>
            <person name="Fitzgerald M."/>
            <person name="Haas B."/>
            <person name="Abouelleil A."/>
            <person name="Allen A.W."/>
            <person name="Alvarado L."/>
            <person name="Arachchi H.M."/>
            <person name="Berlin A.M."/>
            <person name="Chapman S.B."/>
            <person name="Gainer-Dewar J."/>
            <person name="Goldberg J."/>
            <person name="Griggs A."/>
            <person name="Gujja S."/>
            <person name="Hansen M."/>
            <person name="Howarth C."/>
            <person name="Imamovic A."/>
            <person name="Ireland A."/>
            <person name="Larimer J."/>
            <person name="McCowan C."/>
            <person name="Murphy C."/>
            <person name="Pearson M."/>
            <person name="Poon T.W."/>
            <person name="Priest M."/>
            <person name="Roberts A."/>
            <person name="Saif S."/>
            <person name="Shea T."/>
            <person name="Sisk P."/>
            <person name="Sykes S."/>
            <person name="Wortman J."/>
            <person name="Nusbaum C."/>
            <person name="Birren B."/>
        </authorList>
    </citation>
    <scope>NUCLEOTIDE SEQUENCE [LARGE SCALE GENOMIC DNA]</scope>
    <source>
        <strain evidence="6">dnLKV18</strain>
    </source>
</reference>
<dbReference type="GO" id="GO:0045892">
    <property type="term" value="P:negative regulation of DNA-templated transcription"/>
    <property type="evidence" value="ECO:0007669"/>
    <property type="project" value="InterPro"/>
</dbReference>
<name>S0GTJ7_9BACT</name>
<dbReference type="AlphaFoldDB" id="S0GTJ7"/>
<dbReference type="Gene3D" id="1.10.10.10">
    <property type="entry name" value="Winged helix-like DNA-binding domain superfamily/Winged helix DNA-binding domain"/>
    <property type="match status" value="1"/>
</dbReference>
<gene>
    <name evidence="5" type="ORF">C803_01103</name>
</gene>
<dbReference type="InterPro" id="IPR036388">
    <property type="entry name" value="WH-like_DNA-bd_sf"/>
</dbReference>
<evidence type="ECO:0000256" key="1">
    <source>
        <dbReference type="ARBA" id="ARBA00011046"/>
    </source>
</evidence>
<dbReference type="Proteomes" id="UP000014140">
    <property type="component" value="Unassembled WGS sequence"/>
</dbReference>
<proteinExistence type="inferred from homology"/>
<protein>
    <submittedName>
        <fullName evidence="5">Uncharacterized protein</fullName>
    </submittedName>
</protein>
<sequence length="128" mass="14760">MPETTGIMKRLTAKEEEIMGYFWEKGPLFVKQLLEYYEEPKPHFNTLSTIVRGLEDKGFLSHNTFGNTYQYYAAVSETEYSKGALKNVIAKYFNNSYLGVVSSLIKEEDISVDELRKLLDEVEQGNKN</sequence>
<dbReference type="InterPro" id="IPR036390">
    <property type="entry name" value="WH_DNA-bd_sf"/>
</dbReference>
<evidence type="ECO:0000256" key="3">
    <source>
        <dbReference type="ARBA" id="ARBA00023125"/>
    </source>
</evidence>
<keyword evidence="2" id="KW-0805">Transcription regulation</keyword>
<dbReference type="PIRSF" id="PIRSF019455">
    <property type="entry name" value="CopR_AtkY"/>
    <property type="match status" value="1"/>
</dbReference>
<keyword evidence="4" id="KW-0804">Transcription</keyword>
<dbReference type="Pfam" id="PF03965">
    <property type="entry name" value="Penicillinase_R"/>
    <property type="match status" value="1"/>
</dbReference>
<organism evidence="5 6">
    <name type="scientific">Parabacteroides goldsteinii dnLKV18</name>
    <dbReference type="NCBI Taxonomy" id="1235789"/>
    <lineage>
        <taxon>Bacteria</taxon>
        <taxon>Pseudomonadati</taxon>
        <taxon>Bacteroidota</taxon>
        <taxon>Bacteroidia</taxon>
        <taxon>Bacteroidales</taxon>
        <taxon>Tannerellaceae</taxon>
        <taxon>Parabacteroides</taxon>
    </lineage>
</organism>